<evidence type="ECO:0000313" key="6">
    <source>
        <dbReference type="EMBL" id="NRF68318.1"/>
    </source>
</evidence>
<dbReference type="PANTHER" id="PTHR30158">
    <property type="entry name" value="ACRA/E-RELATED COMPONENT OF DRUG EFFLUX TRANSPORTER"/>
    <property type="match status" value="1"/>
</dbReference>
<name>A0ABX2EI81_9BURK</name>
<dbReference type="Pfam" id="PF25967">
    <property type="entry name" value="RND-MFP_C"/>
    <property type="match status" value="1"/>
</dbReference>
<feature type="domain" description="TRAM" evidence="5">
    <location>
        <begin position="231"/>
        <end position="308"/>
    </location>
</feature>
<dbReference type="InterPro" id="IPR002792">
    <property type="entry name" value="TRAM_dom"/>
</dbReference>
<dbReference type="Pfam" id="PF25917">
    <property type="entry name" value="BSH_RND"/>
    <property type="match status" value="1"/>
</dbReference>
<dbReference type="InterPro" id="IPR058625">
    <property type="entry name" value="MdtA-like_BSH"/>
</dbReference>
<organism evidence="6 7">
    <name type="scientific">Pseudaquabacterium terrae</name>
    <dbReference type="NCBI Taxonomy" id="2732868"/>
    <lineage>
        <taxon>Bacteria</taxon>
        <taxon>Pseudomonadati</taxon>
        <taxon>Pseudomonadota</taxon>
        <taxon>Betaproteobacteria</taxon>
        <taxon>Burkholderiales</taxon>
        <taxon>Sphaerotilaceae</taxon>
        <taxon>Pseudaquabacterium</taxon>
    </lineage>
</organism>
<reference evidence="6 7" key="1">
    <citation type="submission" date="2020-05" db="EMBL/GenBank/DDBJ databases">
        <title>Aquincola sp. isolate from soil.</title>
        <authorList>
            <person name="Han J."/>
            <person name="Kim D.-U."/>
        </authorList>
    </citation>
    <scope>NUCLEOTIDE SEQUENCE [LARGE SCALE GENOMIC DNA]</scope>
    <source>
        <strain evidence="6 7">S2</strain>
    </source>
</reference>
<evidence type="ECO:0000256" key="1">
    <source>
        <dbReference type="ARBA" id="ARBA00004196"/>
    </source>
</evidence>
<dbReference type="EMBL" id="JABRWJ010000004">
    <property type="protein sequence ID" value="NRF68318.1"/>
    <property type="molecule type" value="Genomic_DNA"/>
</dbReference>
<accession>A0ABX2EI81</accession>
<evidence type="ECO:0000256" key="4">
    <source>
        <dbReference type="SAM" id="MobiDB-lite"/>
    </source>
</evidence>
<comment type="similarity">
    <text evidence="2">Belongs to the membrane fusion protein (MFP) (TC 8.A.1) family.</text>
</comment>
<dbReference type="Pfam" id="PF25944">
    <property type="entry name" value="Beta-barrel_RND"/>
    <property type="match status" value="1"/>
</dbReference>
<sequence>MAACAVALGLAACGGQGAEAPAGASAAGSAPARPATTVSVFAVHKRDVPVTVEAAGTVVALDTVDVRPQLSGTIAEVLVRDGEFVRRGQPLFRLDHRAERANLDKARAQLLRDQATLGDLERQWKRAQELRDQNFIAQSAADTTRANFESQKAAVAASLAAVRAADVGVGFGTISAPLSGRAGAVNVHRGALVQPGGAVLVNINQIDPIGVNFNVPEGQLAALLKAAGGAARDDGAEVSVLVPGAADSGRAAATPQRGKVVFVDNAVDTTTGSIRVKAALPNAQQQFWPGQYVTVRMTTRTMAGALVIPQAALIIRGNERSVYVVKADESVEMRPVQTRMPAGEMVVVEGLQAGDKVVVDGKQNLRPGSKVRATPYQAAGGEARGAGRPGRGASGAQGASAPGATVAPPAAATGGTSP</sequence>
<keyword evidence="3" id="KW-0808">Transferase</keyword>
<dbReference type="Proteomes" id="UP000737171">
    <property type="component" value="Unassembled WGS sequence"/>
</dbReference>
<dbReference type="PROSITE" id="PS50926">
    <property type="entry name" value="TRAM"/>
    <property type="match status" value="1"/>
</dbReference>
<comment type="subcellular location">
    <subcellularLocation>
        <location evidence="1">Cell envelope</location>
    </subcellularLocation>
</comment>
<feature type="compositionally biased region" description="Low complexity" evidence="4">
    <location>
        <begin position="396"/>
        <end position="418"/>
    </location>
</feature>
<dbReference type="SUPFAM" id="SSF111369">
    <property type="entry name" value="HlyD-like secretion proteins"/>
    <property type="match status" value="1"/>
</dbReference>
<dbReference type="InterPro" id="IPR006143">
    <property type="entry name" value="RND_pump_MFP"/>
</dbReference>
<comment type="caution">
    <text evidence="6">The sequence shown here is derived from an EMBL/GenBank/DDBJ whole genome shotgun (WGS) entry which is preliminary data.</text>
</comment>
<dbReference type="InterPro" id="IPR058626">
    <property type="entry name" value="MdtA-like_b-barrel"/>
</dbReference>
<dbReference type="Gene3D" id="2.40.420.20">
    <property type="match status" value="1"/>
</dbReference>
<dbReference type="InterPro" id="IPR058627">
    <property type="entry name" value="MdtA-like_C"/>
</dbReference>
<dbReference type="Gene3D" id="1.10.287.470">
    <property type="entry name" value="Helix hairpin bin"/>
    <property type="match status" value="1"/>
</dbReference>
<gene>
    <name evidence="6" type="ORF">HLB44_15095</name>
</gene>
<evidence type="ECO:0000256" key="3">
    <source>
        <dbReference type="ARBA" id="ARBA00022679"/>
    </source>
</evidence>
<evidence type="ECO:0000256" key="2">
    <source>
        <dbReference type="ARBA" id="ARBA00009477"/>
    </source>
</evidence>
<dbReference type="Gene3D" id="2.40.50.100">
    <property type="match status" value="1"/>
</dbReference>
<proteinExistence type="inferred from homology"/>
<feature type="compositionally biased region" description="Gly residues" evidence="4">
    <location>
        <begin position="382"/>
        <end position="395"/>
    </location>
</feature>
<keyword evidence="7" id="KW-1185">Reference proteome</keyword>
<evidence type="ECO:0000313" key="7">
    <source>
        <dbReference type="Proteomes" id="UP000737171"/>
    </source>
</evidence>
<evidence type="ECO:0000259" key="5">
    <source>
        <dbReference type="PROSITE" id="PS50926"/>
    </source>
</evidence>
<protein>
    <submittedName>
        <fullName evidence="6">Efflux RND transporter periplasmic adaptor subunit</fullName>
    </submittedName>
</protein>
<dbReference type="Gene3D" id="2.40.30.170">
    <property type="match status" value="1"/>
</dbReference>
<dbReference type="NCBIfam" id="TIGR01730">
    <property type="entry name" value="RND_mfp"/>
    <property type="match status" value="1"/>
</dbReference>
<dbReference type="RefSeq" id="WP_173123857.1">
    <property type="nucleotide sequence ID" value="NZ_JABRWJ010000004.1"/>
</dbReference>
<feature type="region of interest" description="Disordered" evidence="4">
    <location>
        <begin position="363"/>
        <end position="418"/>
    </location>
</feature>